<dbReference type="PANTHER" id="PTHR16943">
    <property type="entry name" value="2-METHYLCITRATE DEHYDRATASE-RELATED"/>
    <property type="match status" value="1"/>
</dbReference>
<reference evidence="3" key="1">
    <citation type="submission" date="2013-08" db="EMBL/GenBank/DDBJ databases">
        <authorList>
            <person name="Mendez C."/>
            <person name="Richter M."/>
            <person name="Ferrer M."/>
            <person name="Sanchez J."/>
        </authorList>
    </citation>
    <scope>NUCLEOTIDE SEQUENCE</scope>
</reference>
<reference evidence="3" key="2">
    <citation type="journal article" date="2014" name="ISME J.">
        <title>Microbial stratification in low pH oxic and suboxic macroscopic growths along an acid mine drainage.</title>
        <authorList>
            <person name="Mendez-Garcia C."/>
            <person name="Mesa V."/>
            <person name="Sprenger R.R."/>
            <person name="Richter M."/>
            <person name="Diez M.S."/>
            <person name="Solano J."/>
            <person name="Bargiela R."/>
            <person name="Golyshina O.V."/>
            <person name="Manteca A."/>
            <person name="Ramos J.L."/>
            <person name="Gallego J.R."/>
            <person name="Llorente I."/>
            <person name="Martins Dos Santos V.A."/>
            <person name="Jensen O.N."/>
            <person name="Pelaez A.I."/>
            <person name="Sanchez J."/>
            <person name="Ferrer M."/>
        </authorList>
    </citation>
    <scope>NUCLEOTIDE SEQUENCE</scope>
</reference>
<dbReference type="SUPFAM" id="SSF103378">
    <property type="entry name" value="2-methylcitrate dehydratase PrpD"/>
    <property type="match status" value="1"/>
</dbReference>
<evidence type="ECO:0000259" key="1">
    <source>
        <dbReference type="Pfam" id="PF03972"/>
    </source>
</evidence>
<dbReference type="PANTHER" id="PTHR16943:SF8">
    <property type="entry name" value="2-METHYLCITRATE DEHYDRATASE"/>
    <property type="match status" value="1"/>
</dbReference>
<gene>
    <name evidence="3" type="ORF">B1A_21955</name>
</gene>
<dbReference type="Pfam" id="PF19305">
    <property type="entry name" value="MmgE_PrpD_C"/>
    <property type="match status" value="1"/>
</dbReference>
<name>T0Y2H7_9ZZZZ</name>
<dbReference type="InterPro" id="IPR036148">
    <property type="entry name" value="MmgE/PrpD_sf"/>
</dbReference>
<dbReference type="GO" id="GO:0047547">
    <property type="term" value="F:2-methylcitrate dehydratase activity"/>
    <property type="evidence" value="ECO:0007669"/>
    <property type="project" value="UniProtKB-EC"/>
</dbReference>
<dbReference type="EC" id="4.2.1.79" evidence="3"/>
<dbReference type="InterPro" id="IPR005656">
    <property type="entry name" value="MmgE_PrpD"/>
</dbReference>
<dbReference type="InterPro" id="IPR042188">
    <property type="entry name" value="MmgE/PrpD_sf_2"/>
</dbReference>
<evidence type="ECO:0000259" key="2">
    <source>
        <dbReference type="Pfam" id="PF19305"/>
    </source>
</evidence>
<organism evidence="3">
    <name type="scientific">mine drainage metagenome</name>
    <dbReference type="NCBI Taxonomy" id="410659"/>
    <lineage>
        <taxon>unclassified sequences</taxon>
        <taxon>metagenomes</taxon>
        <taxon>ecological metagenomes</taxon>
    </lineage>
</organism>
<feature type="non-terminal residue" evidence="3">
    <location>
        <position position="1"/>
    </location>
</feature>
<dbReference type="AlphaFoldDB" id="T0Y2H7"/>
<feature type="non-terminal residue" evidence="3">
    <location>
        <position position="207"/>
    </location>
</feature>
<evidence type="ECO:0000313" key="3">
    <source>
        <dbReference type="EMBL" id="EQD26212.1"/>
    </source>
</evidence>
<accession>T0Y2H7</accession>
<feature type="domain" description="MmgE/PrpD C-terminal" evidence="2">
    <location>
        <begin position="60"/>
        <end position="205"/>
    </location>
</feature>
<sequence>GATAANACRNSLFGSMLARNGFSGPSPIFEGEMGFFKQVSGTFDISLNNSHVRRTMIKNFPVEYHAMSAAEASLAIRDRIEGKIESIDVETFTVANTIIIKDPEKLKPKTRETADHSMPFIIAYTIEKGEPTPNSFDEKYLNDNKILSLIEKMRFKVTKEYDELYPENLPFKIKVKTSIGVYEEELIVPKGHFKKPYSWDDVKIKAG</sequence>
<dbReference type="Gene3D" id="3.30.1330.120">
    <property type="entry name" value="2-methylcitrate dehydratase PrpD"/>
    <property type="match status" value="1"/>
</dbReference>
<feature type="domain" description="MmgE/PrpD N-terminal" evidence="1">
    <location>
        <begin position="3"/>
        <end position="46"/>
    </location>
</feature>
<dbReference type="InterPro" id="IPR045336">
    <property type="entry name" value="MmgE_PrpD_N"/>
</dbReference>
<dbReference type="EMBL" id="AUZX01016234">
    <property type="protein sequence ID" value="EQD26212.1"/>
    <property type="molecule type" value="Genomic_DNA"/>
</dbReference>
<protein>
    <submittedName>
        <fullName evidence="3">MmgE/PrpD</fullName>
        <ecNumber evidence="3">4.2.1.79</ecNumber>
    </submittedName>
</protein>
<proteinExistence type="predicted"/>
<dbReference type="InterPro" id="IPR045337">
    <property type="entry name" value="MmgE_PrpD_C"/>
</dbReference>
<comment type="caution">
    <text evidence="3">The sequence shown here is derived from an EMBL/GenBank/DDBJ whole genome shotgun (WGS) entry which is preliminary data.</text>
</comment>
<keyword evidence="3" id="KW-0456">Lyase</keyword>
<dbReference type="Pfam" id="PF03972">
    <property type="entry name" value="MmgE_PrpD_N"/>
    <property type="match status" value="1"/>
</dbReference>